<dbReference type="InterPro" id="IPR012977">
    <property type="entry name" value="SDA1_N"/>
</dbReference>
<dbReference type="HOGENOM" id="CLU_009161_3_1_1"/>
<dbReference type="InterPro" id="IPR016024">
    <property type="entry name" value="ARM-type_fold"/>
</dbReference>
<dbReference type="InterPro" id="IPR007949">
    <property type="entry name" value="SDA1_MD"/>
</dbReference>
<reference evidence="11 12" key="1">
    <citation type="journal article" date="2013" name="Curr. Biol.">
        <title>Shared signatures of parasitism and phylogenomics unite Cryptomycota and microsporidia.</title>
        <authorList>
            <person name="James T.Y."/>
            <person name="Pelin A."/>
            <person name="Bonen L."/>
            <person name="Ahrendt S."/>
            <person name="Sain D."/>
            <person name="Corradi N."/>
            <person name="Stajich J.E."/>
        </authorList>
    </citation>
    <scope>NUCLEOTIDE SEQUENCE [LARGE SCALE GENOMIC DNA]</scope>
    <source>
        <strain evidence="11 12">CSF55</strain>
    </source>
</reference>
<comment type="function">
    <text evidence="6">Required for 60S pre-ribosomal subunits export to the cytoplasm.</text>
</comment>
<evidence type="ECO:0000256" key="7">
    <source>
        <dbReference type="SAM" id="MobiDB-lite"/>
    </source>
</evidence>
<gene>
    <name evidence="11" type="ORF">O9G_003279</name>
</gene>
<name>A0A075AZN7_ROZAC</name>
<evidence type="ECO:0000256" key="4">
    <source>
        <dbReference type="ARBA" id="ARBA00022927"/>
    </source>
</evidence>
<evidence type="ECO:0000256" key="3">
    <source>
        <dbReference type="ARBA" id="ARBA00022517"/>
    </source>
</evidence>
<comment type="subcellular location">
    <subcellularLocation>
        <location evidence="6">Nucleus</location>
        <location evidence="6">Nucleolus</location>
    </subcellularLocation>
</comment>
<dbReference type="OrthoDB" id="2196187at2759"/>
<evidence type="ECO:0000313" key="11">
    <source>
        <dbReference type="EMBL" id="EPZ35796.1"/>
    </source>
</evidence>
<organism evidence="11 12">
    <name type="scientific">Rozella allomycis (strain CSF55)</name>
    <dbReference type="NCBI Taxonomy" id="988480"/>
    <lineage>
        <taxon>Eukaryota</taxon>
        <taxon>Fungi</taxon>
        <taxon>Fungi incertae sedis</taxon>
        <taxon>Cryptomycota</taxon>
        <taxon>Cryptomycota incertae sedis</taxon>
        <taxon>Rozella</taxon>
    </lineage>
</organism>
<dbReference type="PANTHER" id="PTHR12730:SF0">
    <property type="entry name" value="PROTEIN SDA1 HOMOLOG"/>
    <property type="match status" value="1"/>
</dbReference>
<accession>A0A075AZN7</accession>
<evidence type="ECO:0000256" key="6">
    <source>
        <dbReference type="RuleBase" id="RU365057"/>
    </source>
</evidence>
<evidence type="ECO:0000259" key="8">
    <source>
        <dbReference type="Pfam" id="PF05285"/>
    </source>
</evidence>
<keyword evidence="5 6" id="KW-0539">Nucleus</keyword>
<dbReference type="InterPro" id="IPR027312">
    <property type="entry name" value="Sda1"/>
</dbReference>
<dbReference type="Pfam" id="PF05285">
    <property type="entry name" value="SDA1_dom"/>
    <property type="match status" value="1"/>
</dbReference>
<sequence>MNKKSKAESLLENLPHLQNLIKRDPISYKEEFLQQMTHFESSLSIFQLNPTKEDDHFSSLVSFLGHVVGCYPEHAKDYPKKLMDVLNQHYLVLNSTVRKSIVQSLTLLRKHDAISSLELLELFFKLFRCKDQALREYIYNYIITDIKAANSKAKNNKLNKTLQNFMYQMLSDSCRVAAKKSIDIMIELYKKNIWNDQKTVNVIAEACSSNDLKLVATALNFFLGHDQEEEEEDEDIPDISSIQHSKTVGGKTRAKETKLKRAKAIVRRKKNKDSKVEVFNFSAIHLLNDPQGFTEKLFSKLRDSPKSLPFEMKIMVMNVISRVIGIHKLTLLSFYPFLFNYLNPHQQEVTLILTFAAQSTHELIPPEDIEAMVKTIANNFVADHCAPEVITVGLNSIREICSRNPLAMNSDLLKDLTEYKDYKNKGVVMAARSLIQLFRDKNPELLHRRERGKFVSENMKEFKKLQFGESLALESLPGVQSLLKEEENEKDWDEWEIEEDEEESEGEWIDMPQDEDIKFDDEEDAEMTEEMIQEEKDLKTKTAEFLQTKILTPQDFAKMKQTEEQDLAERMAGVKKSKKRSADAMNENDELVNVKDIEGYQKRAKQTYEERMESIKAGREGREKFGSRKGKKDKECSSTNREKQKKKNFLMVAHKKEIKGKSKLKLRDKQRLLREHHIRQKMKRK</sequence>
<feature type="domain" description="SDA1 N-terminal" evidence="9">
    <location>
        <begin position="63"/>
        <end position="423"/>
    </location>
</feature>
<feature type="domain" description="SDA1 middle" evidence="8">
    <location>
        <begin position="488"/>
        <end position="618"/>
    </location>
</feature>
<dbReference type="Proteomes" id="UP000030755">
    <property type="component" value="Unassembled WGS sequence"/>
</dbReference>
<evidence type="ECO:0000259" key="10">
    <source>
        <dbReference type="Pfam" id="PF21638"/>
    </source>
</evidence>
<evidence type="ECO:0000259" key="9">
    <source>
        <dbReference type="Pfam" id="PF08158"/>
    </source>
</evidence>
<feature type="region of interest" description="Disordered" evidence="7">
    <location>
        <begin position="608"/>
        <end position="647"/>
    </location>
</feature>
<keyword evidence="12" id="KW-1185">Reference proteome</keyword>
<dbReference type="PANTHER" id="PTHR12730">
    <property type="entry name" value="HSDA/SDA1-RELATED"/>
    <property type="match status" value="1"/>
</dbReference>
<dbReference type="InterPro" id="IPR048292">
    <property type="entry name" value="SDA1_C"/>
</dbReference>
<dbReference type="OMA" id="AMYKTYK"/>
<dbReference type="Pfam" id="PF21638">
    <property type="entry name" value="SDA1_C"/>
    <property type="match status" value="1"/>
</dbReference>
<dbReference type="GO" id="GO:0000055">
    <property type="term" value="P:ribosomal large subunit export from nucleus"/>
    <property type="evidence" value="ECO:0007669"/>
    <property type="project" value="UniProtKB-UniRule"/>
</dbReference>
<evidence type="ECO:0000256" key="2">
    <source>
        <dbReference type="ARBA" id="ARBA00022448"/>
    </source>
</evidence>
<proteinExistence type="inferred from homology"/>
<evidence type="ECO:0000313" key="12">
    <source>
        <dbReference type="Proteomes" id="UP000030755"/>
    </source>
</evidence>
<dbReference type="STRING" id="988480.A0A075AZN7"/>
<dbReference type="GO" id="GO:0007089">
    <property type="term" value="P:traversing start control point of mitotic cell cycle"/>
    <property type="evidence" value="ECO:0007669"/>
    <property type="project" value="EnsemblFungi"/>
</dbReference>
<dbReference type="EMBL" id="KE560757">
    <property type="protein sequence ID" value="EPZ35796.1"/>
    <property type="molecule type" value="Genomic_DNA"/>
</dbReference>
<protein>
    <recommendedName>
        <fullName evidence="6">Protein SDA1</fullName>
    </recommendedName>
</protein>
<keyword evidence="3 6" id="KW-0690">Ribosome biogenesis</keyword>
<dbReference type="GO" id="GO:0015031">
    <property type="term" value="P:protein transport"/>
    <property type="evidence" value="ECO:0007669"/>
    <property type="project" value="UniProtKB-KW"/>
</dbReference>
<comment type="similarity">
    <text evidence="1 6">Belongs to the SDA1 family.</text>
</comment>
<dbReference type="SUPFAM" id="SSF48371">
    <property type="entry name" value="ARM repeat"/>
    <property type="match status" value="1"/>
</dbReference>
<keyword evidence="4 6" id="KW-0653">Protein transport</keyword>
<dbReference type="Pfam" id="PF08158">
    <property type="entry name" value="SDA1_HEAT"/>
    <property type="match status" value="1"/>
</dbReference>
<keyword evidence="2 6" id="KW-0813">Transport</keyword>
<evidence type="ECO:0000256" key="5">
    <source>
        <dbReference type="ARBA" id="ARBA00023242"/>
    </source>
</evidence>
<feature type="domain" description="SDA1 C-terminal" evidence="10">
    <location>
        <begin position="636"/>
        <end position="681"/>
    </location>
</feature>
<feature type="compositionally biased region" description="Basic and acidic residues" evidence="7">
    <location>
        <begin position="608"/>
        <end position="642"/>
    </location>
</feature>
<dbReference type="AlphaFoldDB" id="A0A075AZN7"/>
<dbReference type="GO" id="GO:0042273">
    <property type="term" value="P:ribosomal large subunit biogenesis"/>
    <property type="evidence" value="ECO:0007669"/>
    <property type="project" value="UniProtKB-UniRule"/>
</dbReference>
<evidence type="ECO:0000256" key="1">
    <source>
        <dbReference type="ARBA" id="ARBA00005783"/>
    </source>
</evidence>
<dbReference type="GO" id="GO:0005730">
    <property type="term" value="C:nucleolus"/>
    <property type="evidence" value="ECO:0007669"/>
    <property type="project" value="UniProtKB-SubCell"/>
</dbReference>